<evidence type="ECO:0000313" key="8">
    <source>
        <dbReference type="Proteomes" id="UP000071859"/>
    </source>
</evidence>
<dbReference type="Pfam" id="PF15657">
    <property type="entry name" value="Tox-HNH-EHHH"/>
    <property type="match status" value="1"/>
</dbReference>
<keyword evidence="8" id="KW-1185">Reference proteome</keyword>
<gene>
    <name evidence="7" type="ORF">AWB78_03814</name>
</gene>
<sequence>MALLAVNHLTPVIGIDVHLIQTPAGITLPLPHPHVGMVLDPAEYLSLLPEGVGSMVSIGMMAMGAASIVKMGMRSLGAAAVGAGAMAVSMAAGGGGGPIYVNGLMRTTAGTQTLHLPGLHFPIGGVFTGPDAPKPSGDSESFLGSLSVRANGDPMTYALLPALSCWFAGMLPLSHNSAHTKRKSASLPTSLMLPIPASRPVLVGGAPVPSIAALAGMAMRKANAHAMSKPPKFCKVSKAIQDRLGDGKWGKFLKGVCQRAFGEPVDGVTGEVIVEQHDFTVSGRLPLVWNRFYASHDMQAGLAGHGWRTPADIRLDLFEHDNDLGGIVRFPDTLVAFDQIPLDEGWPARIVEGIGGHALYRDGARFVVRTRGGIEYRFPLPAHWRQRAQAADPQRPLALWLERFSDLNGNAWRVQWQSSDYYRASREPLLRFIEYAGEQPTGRVVHCTVGSVEGRLGELTLYDGQGQQYPLVRYVQNHEGGLAVVHDALDVPYCFEYAGSHVMVRHTDRNGLSFYYNHTRHEDGLWRVDHAWGDGGLYDYRFEYDLTHHETRIIDSLGGVTLLQADERGLPVMLIDPLGGTSSFHYDGLGRTISAVDPARNRTTWTYDVFGNVVSRTLPDRSEVSTEYDDDQRPVRITDPTGGQWQQAWDARGNLIGQTTPAGIVTEFGYDAQGLLVQVRDAAQQRTTLDYDALGYLVGMTDSLGRTTYLKHNTRGDLIERRAPGEELAIYRWDTKGRLVACVLPGARDVRCRYDAEDNLTEYTDEAGDVTRFTYYGQGHLASRTDADGSVTRYRYDTEEQLIGVTNALGQTWHLKRDAAGRLVEEVGYDGRSRRYGYNAAGHLTRSIDPLGNVLAVTCDPLGRITSRTVEGTGESEVFAHNKRGQLTEARNMHGTVERIYDADGRLTAETQQHDDAKGTLVYTYDAVGRLSEQKRTLRADGGAFEQMLAYAYDALGQPQTLTIDDHEPIRFTRDVAGRLSGTHFTEHLEHAYEYDRAGRVSRHATRRAGHRDDETKFRYDLSGNLIERSDSRFGVDRFRYDPLGRIIAHTDPVGRLKHLTYDAHGDRFKLIHDHAQGRELQHAEGAHWWLDAAGQLIERHDRELGVQRFTWDAFGRLSRFENTSNERWLYRYDALGRRIGKQAGEVGIEGNRHRQEGARTWFLWDGDAMAGEVRQASDGRRGARFYAYHLGSFVPLAMQVATSEGNATAKRLYYYQNDPNGAPVRLRDRNGEIVWEVYYGVKGGIDHVETRRVEQPIRLQGQYHDYESGLHYNRHRYFDPLTGSFVSQDPIGLAGGINPYQFAPNAFKWIDPLGLRACNEHFESRQEALDAIFERAGIPRGMVPDAVWDVGNDVTRRGMPGYLFTHDNGSHGRYMQFETDRGSIVISEHLNDGDPHFHAGQPKGDPTRNFVDFGWSGDVNAAERYSQMGGGHHYYYPGEK</sequence>
<organism evidence="7 8">
    <name type="scientific">Caballeronia calidae</name>
    <dbReference type="NCBI Taxonomy" id="1777139"/>
    <lineage>
        <taxon>Bacteria</taxon>
        <taxon>Pseudomonadati</taxon>
        <taxon>Pseudomonadota</taxon>
        <taxon>Betaproteobacteria</taxon>
        <taxon>Burkholderiales</taxon>
        <taxon>Burkholderiaceae</taxon>
        <taxon>Caballeronia</taxon>
    </lineage>
</organism>
<dbReference type="InterPro" id="IPR050708">
    <property type="entry name" value="T6SS_VgrG/RHS"/>
</dbReference>
<dbReference type="EMBL" id="FCOX02000019">
    <property type="protein sequence ID" value="SAK80503.1"/>
    <property type="molecule type" value="Genomic_DNA"/>
</dbReference>
<feature type="domain" description="Teneurin-like YD-shell" evidence="6">
    <location>
        <begin position="989"/>
        <end position="1144"/>
    </location>
</feature>
<dbReference type="NCBIfam" id="TIGR03696">
    <property type="entry name" value="Rhs_assc_core"/>
    <property type="match status" value="1"/>
</dbReference>
<feature type="transmembrane region" description="Helical" evidence="3">
    <location>
        <begin position="51"/>
        <end position="69"/>
    </location>
</feature>
<keyword evidence="3" id="KW-0472">Membrane</keyword>
<evidence type="ECO:0000259" key="4">
    <source>
        <dbReference type="Pfam" id="PF15657"/>
    </source>
</evidence>
<dbReference type="InterPro" id="IPR028048">
    <property type="entry name" value="Tox-HNH-EHHH"/>
</dbReference>
<feature type="region of interest" description="Disordered" evidence="2">
    <location>
        <begin position="622"/>
        <end position="643"/>
    </location>
</feature>
<evidence type="ECO:0000259" key="6">
    <source>
        <dbReference type="Pfam" id="PF25023"/>
    </source>
</evidence>
<evidence type="ECO:0000256" key="1">
    <source>
        <dbReference type="ARBA" id="ARBA00022737"/>
    </source>
</evidence>
<dbReference type="Proteomes" id="UP000071859">
    <property type="component" value="Unassembled WGS sequence"/>
</dbReference>
<evidence type="ECO:0000313" key="7">
    <source>
        <dbReference type="EMBL" id="SAK80503.1"/>
    </source>
</evidence>
<dbReference type="InterPro" id="IPR056823">
    <property type="entry name" value="TEN-like_YD-shell"/>
</dbReference>
<keyword evidence="3" id="KW-0812">Transmembrane</keyword>
<feature type="domain" description="DUF6531" evidence="5">
    <location>
        <begin position="262"/>
        <end position="321"/>
    </location>
</feature>
<dbReference type="SUPFAM" id="SSF69304">
    <property type="entry name" value="Tricorn protease N-terminal domain"/>
    <property type="match status" value="1"/>
</dbReference>
<dbReference type="InterPro" id="IPR006530">
    <property type="entry name" value="YD"/>
</dbReference>
<feature type="domain" description="HNH/Endo VII superfamily nuclease toxins" evidence="4">
    <location>
        <begin position="1363"/>
        <end position="1437"/>
    </location>
</feature>
<dbReference type="Pfam" id="PF05593">
    <property type="entry name" value="RHS_repeat"/>
    <property type="match status" value="3"/>
</dbReference>
<evidence type="ECO:0000259" key="5">
    <source>
        <dbReference type="Pfam" id="PF20148"/>
    </source>
</evidence>
<dbReference type="Gene3D" id="2.180.10.10">
    <property type="entry name" value="RHS repeat-associated core"/>
    <property type="match status" value="2"/>
</dbReference>
<dbReference type="Pfam" id="PF20148">
    <property type="entry name" value="DUF6531"/>
    <property type="match status" value="1"/>
</dbReference>
<dbReference type="InterPro" id="IPR022385">
    <property type="entry name" value="Rhs_assc_core"/>
</dbReference>
<dbReference type="RefSeq" id="WP_062606913.1">
    <property type="nucleotide sequence ID" value="NZ_FCOX02000019.1"/>
</dbReference>
<accession>A0A158CDP9</accession>
<dbReference type="InterPro" id="IPR031325">
    <property type="entry name" value="RHS_repeat"/>
</dbReference>
<protein>
    <submittedName>
        <fullName evidence="7">RhsD protein</fullName>
    </submittedName>
</protein>
<keyword evidence="3" id="KW-1133">Transmembrane helix</keyword>
<name>A0A158CDP9_9BURK</name>
<proteinExistence type="predicted"/>
<feature type="transmembrane region" description="Helical" evidence="3">
    <location>
        <begin position="76"/>
        <end position="101"/>
    </location>
</feature>
<dbReference type="PANTHER" id="PTHR32305">
    <property type="match status" value="1"/>
</dbReference>
<dbReference type="PANTHER" id="PTHR32305:SF15">
    <property type="entry name" value="PROTEIN RHSA-RELATED"/>
    <property type="match status" value="1"/>
</dbReference>
<keyword evidence="1" id="KW-0677">Repeat</keyword>
<feature type="domain" description="Teneurin-like YD-shell" evidence="6">
    <location>
        <begin position="666"/>
        <end position="808"/>
    </location>
</feature>
<evidence type="ECO:0000256" key="3">
    <source>
        <dbReference type="SAM" id="Phobius"/>
    </source>
</evidence>
<reference evidence="7" key="1">
    <citation type="submission" date="2016-01" db="EMBL/GenBank/DDBJ databases">
        <authorList>
            <person name="Peeters C."/>
        </authorList>
    </citation>
    <scope>NUCLEOTIDE SEQUENCE</scope>
    <source>
        <strain evidence="7">LMG 29321</strain>
    </source>
</reference>
<dbReference type="InterPro" id="IPR045351">
    <property type="entry name" value="DUF6531"/>
</dbReference>
<dbReference type="PRINTS" id="PR00394">
    <property type="entry name" value="RHSPROTEIN"/>
</dbReference>
<evidence type="ECO:0000256" key="2">
    <source>
        <dbReference type="SAM" id="MobiDB-lite"/>
    </source>
</evidence>
<dbReference type="Pfam" id="PF25023">
    <property type="entry name" value="TEN_YD-shell"/>
    <property type="match status" value="2"/>
</dbReference>
<dbReference type="OrthoDB" id="5445630at2"/>
<dbReference type="NCBIfam" id="TIGR01643">
    <property type="entry name" value="YD_repeat_2x"/>
    <property type="match status" value="10"/>
</dbReference>
<comment type="caution">
    <text evidence="7">The sequence shown here is derived from an EMBL/GenBank/DDBJ whole genome shotgun (WGS) entry which is preliminary data.</text>
</comment>